<evidence type="ECO:0008006" key="12">
    <source>
        <dbReference type="Google" id="ProtNLM"/>
    </source>
</evidence>
<evidence type="ECO:0000256" key="3">
    <source>
        <dbReference type="ARBA" id="ARBA00022723"/>
    </source>
</evidence>
<protein>
    <recommendedName>
        <fullName evidence="12">Leishmanolysin</fullName>
    </recommendedName>
</protein>
<proteinExistence type="inferred from homology"/>
<dbReference type="GO" id="GO:0006508">
    <property type="term" value="P:proteolysis"/>
    <property type="evidence" value="ECO:0007669"/>
    <property type="project" value="UniProtKB-KW"/>
</dbReference>
<dbReference type="AlphaFoldDB" id="A0AAE0EV67"/>
<sequence length="334" mass="35817">MCTRNSSSFHANTWFFSLGLIITLLVYAEAHLALNSTDNVRDLNSVRNIGTLNGMNAESADVGPPKGNLKGFSCAHDDYVEPMVKRATASTRSVPEKFHLHANKRRRVQTISPTPIRIHAHYSLGGLDATKASFVRERLVPAATAAVQRHIKVKAPIGGSFQLPRQCTSYYYQYGVCARVAAVGSCGWFPGAATHDPAYFAGATTCDCSGARSASQCGCTTLPGGAGVPDTDYILYVTAADTEVCAGQTVGIGGHCIQDPSNLRPLAGFVNFCPAYLQYSSSSSLDEWAGLLDTAVHELLHGLAFSAYLFNDFIDSMPRGFELDGAGNRHVSRL</sequence>
<feature type="active site" evidence="7">
    <location>
        <position position="298"/>
    </location>
</feature>
<keyword evidence="6 8" id="KW-0482">Metalloprotease</keyword>
<evidence type="ECO:0000256" key="1">
    <source>
        <dbReference type="ARBA" id="ARBA00005860"/>
    </source>
</evidence>
<organism evidence="10 11">
    <name type="scientific">Cymbomonas tetramitiformis</name>
    <dbReference type="NCBI Taxonomy" id="36881"/>
    <lineage>
        <taxon>Eukaryota</taxon>
        <taxon>Viridiplantae</taxon>
        <taxon>Chlorophyta</taxon>
        <taxon>Pyramimonadophyceae</taxon>
        <taxon>Pyramimonadales</taxon>
        <taxon>Pyramimonadaceae</taxon>
        <taxon>Cymbomonas</taxon>
    </lineage>
</organism>
<evidence type="ECO:0000256" key="6">
    <source>
        <dbReference type="ARBA" id="ARBA00023049"/>
    </source>
</evidence>
<comment type="similarity">
    <text evidence="1">Belongs to the peptidase M8 family.</text>
</comment>
<dbReference type="EMBL" id="LGRX02033736">
    <property type="protein sequence ID" value="KAK3240115.1"/>
    <property type="molecule type" value="Genomic_DNA"/>
</dbReference>
<keyword evidence="3 8" id="KW-0479">Metal-binding</keyword>
<keyword evidence="9" id="KW-0732">Signal</keyword>
<dbReference type="Proteomes" id="UP001190700">
    <property type="component" value="Unassembled WGS sequence"/>
</dbReference>
<reference evidence="10 11" key="1">
    <citation type="journal article" date="2015" name="Genome Biol. Evol.">
        <title>Comparative Genomics of a Bacterivorous Green Alga Reveals Evolutionary Causalities and Consequences of Phago-Mixotrophic Mode of Nutrition.</title>
        <authorList>
            <person name="Burns J.A."/>
            <person name="Paasch A."/>
            <person name="Narechania A."/>
            <person name="Kim E."/>
        </authorList>
    </citation>
    <scope>NUCLEOTIDE SEQUENCE [LARGE SCALE GENOMIC DNA]</scope>
    <source>
        <strain evidence="10 11">PLY_AMNH</strain>
    </source>
</reference>
<dbReference type="Gene3D" id="3.10.170.20">
    <property type="match status" value="1"/>
</dbReference>
<keyword evidence="4" id="KW-0378">Hydrolase</keyword>
<keyword evidence="2" id="KW-0645">Protease</keyword>
<feature type="signal peptide" evidence="9">
    <location>
        <begin position="1"/>
        <end position="30"/>
    </location>
</feature>
<feature type="chain" id="PRO_5042020075" description="Leishmanolysin" evidence="9">
    <location>
        <begin position="31"/>
        <end position="334"/>
    </location>
</feature>
<dbReference type="Pfam" id="PF01457">
    <property type="entry name" value="Peptidase_M8"/>
    <property type="match status" value="1"/>
</dbReference>
<keyword evidence="5 8" id="KW-0862">Zinc</keyword>
<comment type="caution">
    <text evidence="10">The sequence shown here is derived from an EMBL/GenBank/DDBJ whole genome shotgun (WGS) entry which is preliminary data.</text>
</comment>
<name>A0AAE0EV67_9CHLO</name>
<dbReference type="SUPFAM" id="SSF55486">
    <property type="entry name" value="Metalloproteases ('zincins'), catalytic domain"/>
    <property type="match status" value="1"/>
</dbReference>
<feature type="binding site" evidence="8">
    <location>
        <position position="297"/>
    </location>
    <ligand>
        <name>Zn(2+)</name>
        <dbReference type="ChEBI" id="CHEBI:29105"/>
        <note>catalytic</note>
    </ligand>
</feature>
<evidence type="ECO:0000313" key="11">
    <source>
        <dbReference type="Proteomes" id="UP001190700"/>
    </source>
</evidence>
<evidence type="ECO:0000256" key="2">
    <source>
        <dbReference type="ARBA" id="ARBA00022670"/>
    </source>
</evidence>
<dbReference type="GO" id="GO:0016020">
    <property type="term" value="C:membrane"/>
    <property type="evidence" value="ECO:0007669"/>
    <property type="project" value="InterPro"/>
</dbReference>
<dbReference type="PANTHER" id="PTHR10942:SF0">
    <property type="entry name" value="LEISHMANOLYSIN-LIKE PEPTIDASE"/>
    <property type="match status" value="1"/>
</dbReference>
<evidence type="ECO:0000256" key="5">
    <source>
        <dbReference type="ARBA" id="ARBA00022833"/>
    </source>
</evidence>
<dbReference type="PANTHER" id="PTHR10942">
    <property type="entry name" value="LEISHMANOLYSIN-LIKE PEPTIDASE"/>
    <property type="match status" value="1"/>
</dbReference>
<feature type="binding site" evidence="8">
    <location>
        <position position="301"/>
    </location>
    <ligand>
        <name>Zn(2+)</name>
        <dbReference type="ChEBI" id="CHEBI:29105"/>
        <note>catalytic</note>
    </ligand>
</feature>
<evidence type="ECO:0000256" key="4">
    <source>
        <dbReference type="ARBA" id="ARBA00022801"/>
    </source>
</evidence>
<evidence type="ECO:0000256" key="7">
    <source>
        <dbReference type="PIRSR" id="PIRSR601577-1"/>
    </source>
</evidence>
<dbReference type="InterPro" id="IPR001577">
    <property type="entry name" value="Peptidase_M8"/>
</dbReference>
<dbReference type="GO" id="GO:0046872">
    <property type="term" value="F:metal ion binding"/>
    <property type="evidence" value="ECO:0007669"/>
    <property type="project" value="UniProtKB-KW"/>
</dbReference>
<dbReference type="GO" id="GO:0004222">
    <property type="term" value="F:metalloendopeptidase activity"/>
    <property type="evidence" value="ECO:0007669"/>
    <property type="project" value="InterPro"/>
</dbReference>
<gene>
    <name evidence="10" type="ORF">CYMTET_50018</name>
</gene>
<comment type="cofactor">
    <cofactor evidence="8">
        <name>Zn(2+)</name>
        <dbReference type="ChEBI" id="CHEBI:29105"/>
    </cofactor>
    <text evidence="8">Binds 1 zinc ion per subunit.</text>
</comment>
<evidence type="ECO:0000256" key="9">
    <source>
        <dbReference type="SAM" id="SignalP"/>
    </source>
</evidence>
<keyword evidence="11" id="KW-1185">Reference proteome</keyword>
<evidence type="ECO:0000313" key="10">
    <source>
        <dbReference type="EMBL" id="KAK3240115.1"/>
    </source>
</evidence>
<evidence type="ECO:0000256" key="8">
    <source>
        <dbReference type="PIRSR" id="PIRSR601577-2"/>
    </source>
</evidence>
<accession>A0AAE0EV67</accession>
<dbReference type="GO" id="GO:0005737">
    <property type="term" value="C:cytoplasm"/>
    <property type="evidence" value="ECO:0007669"/>
    <property type="project" value="TreeGrafter"/>
</dbReference>
<dbReference type="GO" id="GO:0007155">
    <property type="term" value="P:cell adhesion"/>
    <property type="evidence" value="ECO:0007669"/>
    <property type="project" value="InterPro"/>
</dbReference>